<dbReference type="PRINTS" id="PR00368">
    <property type="entry name" value="FADPNR"/>
</dbReference>
<reference evidence="3 4" key="1">
    <citation type="submission" date="2023-12" db="EMBL/GenBank/DDBJ databases">
        <title>Genome sequencing and assembly of bacterial species from a model synthetic community.</title>
        <authorList>
            <person name="Hogle S.L."/>
        </authorList>
    </citation>
    <scope>NUCLEOTIDE SEQUENCE [LARGE SCALE GENOMIC DNA]</scope>
    <source>
        <strain evidence="3 4">HAMBI 2494</strain>
    </source>
</reference>
<dbReference type="Pfam" id="PF13454">
    <property type="entry name" value="NAD_binding_9"/>
    <property type="match status" value="1"/>
</dbReference>
<dbReference type="PANTHER" id="PTHR43539:SF91">
    <property type="entry name" value="FAD-DEPENDENT URATE HYDROXYLASE"/>
    <property type="match status" value="1"/>
</dbReference>
<name>A0ABZ0WIX0_9BURK</name>
<evidence type="ECO:0000256" key="1">
    <source>
        <dbReference type="ARBA" id="ARBA00023002"/>
    </source>
</evidence>
<gene>
    <name evidence="3" type="ORF">U0042_25125</name>
</gene>
<dbReference type="EMBL" id="CP139965">
    <property type="protein sequence ID" value="WQD77304.1"/>
    <property type="molecule type" value="Genomic_DNA"/>
</dbReference>
<organism evidence="3 4">
    <name type="scientific">Paraburkholderia kururiensis</name>
    <dbReference type="NCBI Taxonomy" id="984307"/>
    <lineage>
        <taxon>Bacteria</taxon>
        <taxon>Pseudomonadati</taxon>
        <taxon>Pseudomonadota</taxon>
        <taxon>Betaproteobacteria</taxon>
        <taxon>Burkholderiales</taxon>
        <taxon>Burkholderiaceae</taxon>
        <taxon>Paraburkholderia</taxon>
    </lineage>
</organism>
<dbReference type="Proteomes" id="UP001325479">
    <property type="component" value="Chromosome"/>
</dbReference>
<dbReference type="GO" id="GO:0016491">
    <property type="term" value="F:oxidoreductase activity"/>
    <property type="evidence" value="ECO:0007669"/>
    <property type="project" value="UniProtKB-KW"/>
</dbReference>
<accession>A0ABZ0WIX0</accession>
<evidence type="ECO:0000313" key="4">
    <source>
        <dbReference type="Proteomes" id="UP001325479"/>
    </source>
</evidence>
<dbReference type="InterPro" id="IPR036188">
    <property type="entry name" value="FAD/NAD-bd_sf"/>
</dbReference>
<dbReference type="Gene3D" id="3.50.50.60">
    <property type="entry name" value="FAD/NAD(P)-binding domain"/>
    <property type="match status" value="1"/>
</dbReference>
<protein>
    <submittedName>
        <fullName evidence="3">NAD(P)/FAD-dependent oxidoreductase</fullName>
        <ecNumber evidence="3">1.14.13.-</ecNumber>
    </submittedName>
</protein>
<feature type="domain" description="FAD-dependent urate hydroxylase HpyO/Asp monooxygenase CreE-like FAD/NAD(P)-binding" evidence="2">
    <location>
        <begin position="50"/>
        <end position="201"/>
    </location>
</feature>
<dbReference type="EC" id="1.14.13.-" evidence="3"/>
<keyword evidence="4" id="KW-1185">Reference proteome</keyword>
<keyword evidence="1 3" id="KW-0560">Oxidoreductase</keyword>
<dbReference type="InterPro" id="IPR038732">
    <property type="entry name" value="HpyO/CreE_NAD-binding"/>
</dbReference>
<dbReference type="RefSeq" id="WP_114814895.1">
    <property type="nucleotide sequence ID" value="NZ_CP139965.1"/>
</dbReference>
<evidence type="ECO:0000259" key="2">
    <source>
        <dbReference type="Pfam" id="PF13454"/>
    </source>
</evidence>
<dbReference type="SUPFAM" id="SSF51905">
    <property type="entry name" value="FAD/NAD(P)-binding domain"/>
    <property type="match status" value="1"/>
</dbReference>
<dbReference type="InterPro" id="IPR050982">
    <property type="entry name" value="Auxin_biosynth/cation_transpt"/>
</dbReference>
<sequence length="505" mass="55094">MNATTTSHTTGTGLAALEARLREDLAWLELPSPAWVPSRFVEGERVLDVAIIGGGMAGLTVAAELRMLGIDHIQLFDQASAGHEGPWVTYARMHTLRSPKQLTGPALRFPALTFRAWYEAQFGRAQWDALNKIPREQWMAYLRWYRDVLALPVVNDTRVALIEPRADGLWALRLQAVAGREASAVQARTVLARHVVLATGREGLGGPYVPPIADTLPAHLRAHSSDAIDFDALRAKRVGVVGGSASAFDNAAVALEAGAARVDLFIRRSEMPRINKLTGIGSPGLVHGFQHLDDEWKWRFLHYSAQSQTPAPRDSVLRVTRHAQAHLHLGSPLLGATVQGDEIALDTPKGRYVLDYLIFATGFHSEIDTRPEFASIAPHVRRWRDRFDPGPQLANDELGSSPDLDTQLAFQERVPGSCPSLGRIHCFNHAASLSHGKVAGDIPAISDGAQRLARGIASMLFDADRELHYAALQAFDKAELFGDEWVDADADAATATSRPAVTNES</sequence>
<dbReference type="PANTHER" id="PTHR43539">
    <property type="entry name" value="FLAVIN-BINDING MONOOXYGENASE-LIKE PROTEIN (AFU_ORTHOLOGUE AFUA_4G09220)"/>
    <property type="match status" value="1"/>
</dbReference>
<dbReference type="PRINTS" id="PR00411">
    <property type="entry name" value="PNDRDTASEI"/>
</dbReference>
<proteinExistence type="predicted"/>
<evidence type="ECO:0000313" key="3">
    <source>
        <dbReference type="EMBL" id="WQD77304.1"/>
    </source>
</evidence>